<feature type="region of interest" description="Disordered" evidence="1">
    <location>
        <begin position="1"/>
        <end position="23"/>
    </location>
</feature>
<dbReference type="EnsemblPlants" id="PGSC0003DMT400090706">
    <property type="protein sequence ID" value="PGSC0003DMT400090706"/>
    <property type="gene ID" value="PGSC0003DMG400040277"/>
</dbReference>
<feature type="compositionally biased region" description="Basic and acidic residues" evidence="1">
    <location>
        <begin position="1"/>
        <end position="10"/>
    </location>
</feature>
<proteinExistence type="predicted"/>
<sequence length="271" mass="28939">MGRHEVHLERVNPSPMSTHSDRETVRVKKEVVLHAASGCRYSKHGCGNGDNLAETSQEVERDFELTALNDIEVIPSSSMDIRCIEVEFTREEVDRRKAAPADTSPEVNIGSLPAEAPSPTPASEPSGIPAPSSSSSQASGLSSSSHPAKITEAMILKMGQLAYSADVRATRLERSIPGMIDSAILVELTTLQTSVNALTVRVTACESRQGEASEVTASKAKIASLRKDVDYLMSTDLTSLLETAKDMDAPETSGIPLATTVDVKGNGTRYV</sequence>
<dbReference type="InParanoid" id="M1DL02"/>
<reference evidence="3" key="1">
    <citation type="journal article" date="2011" name="Nature">
        <title>Genome sequence and analysis of the tuber crop potato.</title>
        <authorList>
            <consortium name="The Potato Genome Sequencing Consortium"/>
        </authorList>
    </citation>
    <scope>NUCLEOTIDE SEQUENCE [LARGE SCALE GENOMIC DNA]</scope>
    <source>
        <strain evidence="3">cv. DM1-3 516 R44</strain>
    </source>
</reference>
<dbReference type="AlphaFoldDB" id="M1DL02"/>
<evidence type="ECO:0000313" key="3">
    <source>
        <dbReference type="Proteomes" id="UP000011115"/>
    </source>
</evidence>
<evidence type="ECO:0000256" key="1">
    <source>
        <dbReference type="SAM" id="MobiDB-lite"/>
    </source>
</evidence>
<feature type="region of interest" description="Disordered" evidence="1">
    <location>
        <begin position="92"/>
        <end position="145"/>
    </location>
</feature>
<accession>M1DL02</accession>
<evidence type="ECO:0008006" key="4">
    <source>
        <dbReference type="Google" id="ProtNLM"/>
    </source>
</evidence>
<evidence type="ECO:0000313" key="2">
    <source>
        <dbReference type="EnsemblPlants" id="PGSC0003DMT400090706"/>
    </source>
</evidence>
<protein>
    <recommendedName>
        <fullName evidence="4">Polyprotein protein</fullName>
    </recommendedName>
</protein>
<dbReference type="Gramene" id="PGSC0003DMT400090706">
    <property type="protein sequence ID" value="PGSC0003DMT400090706"/>
    <property type="gene ID" value="PGSC0003DMG400040277"/>
</dbReference>
<keyword evidence="3" id="KW-1185">Reference proteome</keyword>
<dbReference type="HOGENOM" id="CLU_029307_2_2_1"/>
<dbReference type="Proteomes" id="UP000011115">
    <property type="component" value="Unassembled WGS sequence"/>
</dbReference>
<name>M1DL02_SOLTU</name>
<dbReference type="PaxDb" id="4113-PGSC0003DMT400090706"/>
<reference evidence="2" key="2">
    <citation type="submission" date="2015-06" db="UniProtKB">
        <authorList>
            <consortium name="EnsemblPlants"/>
        </authorList>
    </citation>
    <scope>IDENTIFICATION</scope>
    <source>
        <strain evidence="2">DM1-3 516 R44</strain>
    </source>
</reference>
<feature type="compositionally biased region" description="Low complexity" evidence="1">
    <location>
        <begin position="123"/>
        <end position="145"/>
    </location>
</feature>
<organism evidence="2 3">
    <name type="scientific">Solanum tuberosum</name>
    <name type="common">Potato</name>
    <dbReference type="NCBI Taxonomy" id="4113"/>
    <lineage>
        <taxon>Eukaryota</taxon>
        <taxon>Viridiplantae</taxon>
        <taxon>Streptophyta</taxon>
        <taxon>Embryophyta</taxon>
        <taxon>Tracheophyta</taxon>
        <taxon>Spermatophyta</taxon>
        <taxon>Magnoliopsida</taxon>
        <taxon>eudicotyledons</taxon>
        <taxon>Gunneridae</taxon>
        <taxon>Pentapetalae</taxon>
        <taxon>asterids</taxon>
        <taxon>lamiids</taxon>
        <taxon>Solanales</taxon>
        <taxon>Solanaceae</taxon>
        <taxon>Solanoideae</taxon>
        <taxon>Solaneae</taxon>
        <taxon>Solanum</taxon>
    </lineage>
</organism>